<evidence type="ECO:0000313" key="6">
    <source>
        <dbReference type="EMBL" id="RXH75648.1"/>
    </source>
</evidence>
<dbReference type="Gene3D" id="2.20.25.100">
    <property type="entry name" value="Zn-binding ribosomal proteins"/>
    <property type="match status" value="1"/>
</dbReference>
<keyword evidence="3" id="KW-0862">Zinc</keyword>
<keyword evidence="7" id="KW-1185">Reference proteome</keyword>
<dbReference type="InterPro" id="IPR000592">
    <property type="entry name" value="Ribosomal_eS27"/>
</dbReference>
<evidence type="ECO:0000256" key="3">
    <source>
        <dbReference type="ARBA" id="ARBA00022833"/>
    </source>
</evidence>
<comment type="cofactor">
    <cofactor evidence="1">
        <name>Zn(2+)</name>
        <dbReference type="ChEBI" id="CHEBI:29105"/>
    </cofactor>
</comment>
<dbReference type="InterPro" id="IPR011332">
    <property type="entry name" value="Ribosomal_zn-bd"/>
</dbReference>
<dbReference type="Proteomes" id="UP000290289">
    <property type="component" value="Chromosome 15"/>
</dbReference>
<sequence>MAPKNRWLQIPEGWDSSVSTSPTTTSGDPFWTISRTPALSKGSCGSVFLNDTDLFHPPAELETRKHKLKSLVQTPNSFFMDVKCQGCFSITTVFSHSQTAVVCGNARQCCASLLEVEPGLPRVVFSKEMGTDAGTLIQIAKELCGDDLRSCLPMATIRLPILKSQ</sequence>
<protein>
    <submittedName>
        <fullName evidence="6">Uncharacterized protein</fullName>
    </submittedName>
</protein>
<dbReference type="FunFam" id="2.20.25.100:FF:000001">
    <property type="entry name" value="40S ribosomal protein S27"/>
    <property type="match status" value="1"/>
</dbReference>
<evidence type="ECO:0000256" key="4">
    <source>
        <dbReference type="ARBA" id="ARBA00022980"/>
    </source>
</evidence>
<dbReference type="GO" id="GO:0003735">
    <property type="term" value="F:structural constituent of ribosome"/>
    <property type="evidence" value="ECO:0007669"/>
    <property type="project" value="InterPro"/>
</dbReference>
<name>A0A498HVN3_MALDO</name>
<gene>
    <name evidence="6" type="ORF">DVH24_039347</name>
</gene>
<comment type="similarity">
    <text evidence="2">Belongs to the eukaryotic ribosomal protein eS27 family.</text>
</comment>
<evidence type="ECO:0000256" key="5">
    <source>
        <dbReference type="ARBA" id="ARBA00023274"/>
    </source>
</evidence>
<dbReference type="EMBL" id="RDQH01000341">
    <property type="protein sequence ID" value="RXH75648.1"/>
    <property type="molecule type" value="Genomic_DNA"/>
</dbReference>
<keyword evidence="5" id="KW-0687">Ribonucleoprotein</keyword>
<evidence type="ECO:0000256" key="2">
    <source>
        <dbReference type="ARBA" id="ARBA00010919"/>
    </source>
</evidence>
<accession>A0A498HVN3</accession>
<evidence type="ECO:0000256" key="1">
    <source>
        <dbReference type="ARBA" id="ARBA00001947"/>
    </source>
</evidence>
<dbReference type="SUPFAM" id="SSF57829">
    <property type="entry name" value="Zn-binding ribosomal proteins"/>
    <property type="match status" value="1"/>
</dbReference>
<dbReference type="InterPro" id="IPR023407">
    <property type="entry name" value="Ribosomal_eS27_Zn-bd_dom_sf"/>
</dbReference>
<dbReference type="GO" id="GO:0005840">
    <property type="term" value="C:ribosome"/>
    <property type="evidence" value="ECO:0007669"/>
    <property type="project" value="UniProtKB-KW"/>
</dbReference>
<proteinExistence type="inferred from homology"/>
<comment type="caution">
    <text evidence="6">The sequence shown here is derived from an EMBL/GenBank/DDBJ whole genome shotgun (WGS) entry which is preliminary data.</text>
</comment>
<dbReference type="PANTHER" id="PTHR11594">
    <property type="entry name" value="40S RIBOSOMAL PROTEIN S27"/>
    <property type="match status" value="1"/>
</dbReference>
<keyword evidence="4" id="KW-0689">Ribosomal protein</keyword>
<dbReference type="GO" id="GO:1990904">
    <property type="term" value="C:ribonucleoprotein complex"/>
    <property type="evidence" value="ECO:0007669"/>
    <property type="project" value="UniProtKB-KW"/>
</dbReference>
<evidence type="ECO:0000313" key="7">
    <source>
        <dbReference type="Proteomes" id="UP000290289"/>
    </source>
</evidence>
<dbReference type="STRING" id="3750.A0A498HVN3"/>
<organism evidence="6 7">
    <name type="scientific">Malus domestica</name>
    <name type="common">Apple</name>
    <name type="synonym">Pyrus malus</name>
    <dbReference type="NCBI Taxonomy" id="3750"/>
    <lineage>
        <taxon>Eukaryota</taxon>
        <taxon>Viridiplantae</taxon>
        <taxon>Streptophyta</taxon>
        <taxon>Embryophyta</taxon>
        <taxon>Tracheophyta</taxon>
        <taxon>Spermatophyta</taxon>
        <taxon>Magnoliopsida</taxon>
        <taxon>eudicotyledons</taxon>
        <taxon>Gunneridae</taxon>
        <taxon>Pentapetalae</taxon>
        <taxon>rosids</taxon>
        <taxon>fabids</taxon>
        <taxon>Rosales</taxon>
        <taxon>Rosaceae</taxon>
        <taxon>Amygdaloideae</taxon>
        <taxon>Maleae</taxon>
        <taxon>Malus</taxon>
    </lineage>
</organism>
<dbReference type="AlphaFoldDB" id="A0A498HVN3"/>
<dbReference type="Pfam" id="PF01667">
    <property type="entry name" value="Ribosomal_S27e"/>
    <property type="match status" value="1"/>
</dbReference>
<dbReference type="GO" id="GO:0006412">
    <property type="term" value="P:translation"/>
    <property type="evidence" value="ECO:0007669"/>
    <property type="project" value="InterPro"/>
</dbReference>
<reference evidence="6 7" key="1">
    <citation type="submission" date="2018-10" db="EMBL/GenBank/DDBJ databases">
        <title>A high-quality apple genome assembly.</title>
        <authorList>
            <person name="Hu J."/>
        </authorList>
    </citation>
    <scope>NUCLEOTIDE SEQUENCE [LARGE SCALE GENOMIC DNA]</scope>
    <source>
        <strain evidence="7">cv. HFTH1</strain>
        <tissue evidence="6">Young leaf</tissue>
    </source>
</reference>